<dbReference type="AlphaFoldDB" id="A0A439DH86"/>
<feature type="transmembrane region" description="Helical" evidence="5">
    <location>
        <begin position="421"/>
        <end position="444"/>
    </location>
</feature>
<sequence length="642" mass="70861">MLLSPAHQPAYQIALKQSVAPTFGAKDSYQILPRAVVGYRERIFTNRDLGAAHRRRHLCLPSFVVLMLRQLPLRVGSPEQWVKIPDLNLTNAYYASHGGKGLGVRTFRRNITMLTVEEKVAPGNTGPEDDKTTNKESPDIEAAAALHDEDEALQHLERLRKEYGATWDGPDDPRDPYNWPSAKKISIGIVMGLGSLVTLITASVTAAALGDISRDLGLDAATAQISFSVYFLGLAFGPFPIAAISEMDGRRNIWIASNLWFILWNSLCPVGYSKSLMIAGRFLAALGASVGNALAGPVMTDMFREKDRGKSLAIAGLLPYLGPALGPIIGGLVSQLIHWPWLFYIISIIDTVVLVIGITVLRETYTPVLLRGKAATLARLDQEGGERPPTATPPMEMNRWAFWSDFFSRLRVNMVRPFQLLVYRPVMHVVTLNLGLSFGIYTLTLSTFAELWVDRYGQSKVASSLHYIAISVGITIATQVGGRGMDVVYQRLRERDGASSPGAKLPPGKPEYRVPYMIPGILLLPSGLFWYGWSAQRHYHWIVVDVGAAVFTMGSFIALTAYTLDEFREYGASANAAVRVLSQILGFAFPIFAPRLYETLDYGWGNSVLAFIFIGLAFPVPACLWLWGEKLRAIGRQRTQGR</sequence>
<keyword evidence="2 5" id="KW-0812">Transmembrane</keyword>
<comment type="subcellular location">
    <subcellularLocation>
        <location evidence="1">Membrane</location>
        <topology evidence="1">Multi-pass membrane protein</topology>
    </subcellularLocation>
</comment>
<comment type="caution">
    <text evidence="7">The sequence shown here is derived from an EMBL/GenBank/DDBJ whole genome shotgun (WGS) entry which is preliminary data.</text>
</comment>
<gene>
    <name evidence="7" type="ORF">EKO27_g1351</name>
</gene>
<keyword evidence="3 5" id="KW-1133">Transmembrane helix</keyword>
<dbReference type="STRING" id="363999.A0A439DH86"/>
<feature type="transmembrane region" description="Helical" evidence="5">
    <location>
        <begin position="221"/>
        <end position="241"/>
    </location>
</feature>
<feature type="domain" description="Major facilitator superfamily (MFS) profile" evidence="6">
    <location>
        <begin position="187"/>
        <end position="632"/>
    </location>
</feature>
<dbReference type="SUPFAM" id="SSF103473">
    <property type="entry name" value="MFS general substrate transporter"/>
    <property type="match status" value="1"/>
</dbReference>
<dbReference type="PANTHER" id="PTHR23502:SF60">
    <property type="entry name" value="MAJOR FACILITATOR SUPERFAMILY (MFS) PROFILE DOMAIN-CONTAINING PROTEIN-RELATED"/>
    <property type="match status" value="1"/>
</dbReference>
<dbReference type="PROSITE" id="PS50850">
    <property type="entry name" value="MFS"/>
    <property type="match status" value="1"/>
</dbReference>
<evidence type="ECO:0000256" key="5">
    <source>
        <dbReference type="SAM" id="Phobius"/>
    </source>
</evidence>
<feature type="transmembrane region" description="Helical" evidence="5">
    <location>
        <begin position="311"/>
        <end position="329"/>
    </location>
</feature>
<evidence type="ECO:0000256" key="2">
    <source>
        <dbReference type="ARBA" id="ARBA00022692"/>
    </source>
</evidence>
<dbReference type="Proteomes" id="UP000286045">
    <property type="component" value="Unassembled WGS sequence"/>
</dbReference>
<evidence type="ECO:0000313" key="8">
    <source>
        <dbReference type="Proteomes" id="UP000286045"/>
    </source>
</evidence>
<protein>
    <recommendedName>
        <fullName evidence="6">Major facilitator superfamily (MFS) profile domain-containing protein</fullName>
    </recommendedName>
</protein>
<evidence type="ECO:0000256" key="1">
    <source>
        <dbReference type="ARBA" id="ARBA00004141"/>
    </source>
</evidence>
<dbReference type="InterPro" id="IPR020846">
    <property type="entry name" value="MFS_dom"/>
</dbReference>
<dbReference type="EMBL" id="RYZI01000020">
    <property type="protein sequence ID" value="RWA13761.1"/>
    <property type="molecule type" value="Genomic_DNA"/>
</dbReference>
<dbReference type="Pfam" id="PF07690">
    <property type="entry name" value="MFS_1"/>
    <property type="match status" value="1"/>
</dbReference>
<dbReference type="GO" id="GO:0022857">
    <property type="term" value="F:transmembrane transporter activity"/>
    <property type="evidence" value="ECO:0007669"/>
    <property type="project" value="InterPro"/>
</dbReference>
<name>A0A439DH86_9PEZI</name>
<accession>A0A439DH86</accession>
<keyword evidence="4 5" id="KW-0472">Membrane</keyword>
<proteinExistence type="predicted"/>
<dbReference type="InterPro" id="IPR011701">
    <property type="entry name" value="MFS"/>
</dbReference>
<feature type="transmembrane region" description="Helical" evidence="5">
    <location>
        <begin position="253"/>
        <end position="272"/>
    </location>
</feature>
<evidence type="ECO:0000256" key="3">
    <source>
        <dbReference type="ARBA" id="ARBA00022989"/>
    </source>
</evidence>
<feature type="transmembrane region" description="Helical" evidence="5">
    <location>
        <begin position="278"/>
        <end position="299"/>
    </location>
</feature>
<dbReference type="GO" id="GO:0016020">
    <property type="term" value="C:membrane"/>
    <property type="evidence" value="ECO:0007669"/>
    <property type="project" value="UniProtKB-SubCell"/>
</dbReference>
<feature type="transmembrane region" description="Helical" evidence="5">
    <location>
        <begin position="514"/>
        <end position="533"/>
    </location>
</feature>
<dbReference type="Gene3D" id="1.20.1250.20">
    <property type="entry name" value="MFS general substrate transporter like domains"/>
    <property type="match status" value="1"/>
</dbReference>
<feature type="transmembrane region" description="Helical" evidence="5">
    <location>
        <begin position="539"/>
        <end position="564"/>
    </location>
</feature>
<feature type="transmembrane region" description="Helical" evidence="5">
    <location>
        <begin position="187"/>
        <end position="209"/>
    </location>
</feature>
<evidence type="ECO:0000256" key="4">
    <source>
        <dbReference type="ARBA" id="ARBA00023136"/>
    </source>
</evidence>
<reference evidence="7 8" key="1">
    <citation type="submission" date="2018-12" db="EMBL/GenBank/DDBJ databases">
        <title>Draft genome sequence of Xylaria grammica IHI A82.</title>
        <authorList>
            <person name="Buettner E."/>
            <person name="Kellner H."/>
        </authorList>
    </citation>
    <scope>NUCLEOTIDE SEQUENCE [LARGE SCALE GENOMIC DNA]</scope>
    <source>
        <strain evidence="7 8">IHI A82</strain>
    </source>
</reference>
<organism evidence="7 8">
    <name type="scientific">Xylaria grammica</name>
    <dbReference type="NCBI Taxonomy" id="363999"/>
    <lineage>
        <taxon>Eukaryota</taxon>
        <taxon>Fungi</taxon>
        <taxon>Dikarya</taxon>
        <taxon>Ascomycota</taxon>
        <taxon>Pezizomycotina</taxon>
        <taxon>Sordariomycetes</taxon>
        <taxon>Xylariomycetidae</taxon>
        <taxon>Xylariales</taxon>
        <taxon>Xylariaceae</taxon>
        <taxon>Xylaria</taxon>
    </lineage>
</organism>
<evidence type="ECO:0000313" key="7">
    <source>
        <dbReference type="EMBL" id="RWA13761.1"/>
    </source>
</evidence>
<keyword evidence="8" id="KW-1185">Reference proteome</keyword>
<dbReference type="InterPro" id="IPR036259">
    <property type="entry name" value="MFS_trans_sf"/>
</dbReference>
<feature type="transmembrane region" description="Helical" evidence="5">
    <location>
        <begin position="341"/>
        <end position="361"/>
    </location>
</feature>
<dbReference type="PANTHER" id="PTHR23502">
    <property type="entry name" value="MAJOR FACILITATOR SUPERFAMILY"/>
    <property type="match status" value="1"/>
</dbReference>
<feature type="transmembrane region" description="Helical" evidence="5">
    <location>
        <begin position="609"/>
        <end position="628"/>
    </location>
</feature>
<evidence type="ECO:0000259" key="6">
    <source>
        <dbReference type="PROSITE" id="PS50850"/>
    </source>
</evidence>